<protein>
    <submittedName>
        <fullName evidence="6">DNA recombination protein RmuC</fullName>
    </submittedName>
</protein>
<evidence type="ECO:0000256" key="2">
    <source>
        <dbReference type="ARBA" id="ARBA00009840"/>
    </source>
</evidence>
<evidence type="ECO:0000256" key="5">
    <source>
        <dbReference type="SAM" id="Coils"/>
    </source>
</evidence>
<gene>
    <name evidence="6" type="primary">rmuC</name>
    <name evidence="6" type="ORF">LS65_005005</name>
</gene>
<comment type="similarity">
    <text evidence="2">Belongs to the RmuC family.</text>
</comment>
<organism evidence="6 7">
    <name type="scientific">Helicobacter japonicus</name>
    <dbReference type="NCBI Taxonomy" id="425400"/>
    <lineage>
        <taxon>Bacteria</taxon>
        <taxon>Pseudomonadati</taxon>
        <taxon>Campylobacterota</taxon>
        <taxon>Epsilonproteobacteria</taxon>
        <taxon>Campylobacterales</taxon>
        <taxon>Helicobacteraceae</taxon>
        <taxon>Helicobacter</taxon>
    </lineage>
</organism>
<accession>A0A4U8TQ24</accession>
<evidence type="ECO:0000256" key="1">
    <source>
        <dbReference type="ARBA" id="ARBA00003416"/>
    </source>
</evidence>
<dbReference type="Proteomes" id="UP000029707">
    <property type="component" value="Unassembled WGS sequence"/>
</dbReference>
<keyword evidence="4" id="KW-0233">DNA recombination</keyword>
<dbReference type="AlphaFoldDB" id="A0A4U8TQ24"/>
<dbReference type="PANTHER" id="PTHR30563">
    <property type="entry name" value="DNA RECOMBINATION PROTEIN RMUC"/>
    <property type="match status" value="1"/>
</dbReference>
<evidence type="ECO:0000313" key="6">
    <source>
        <dbReference type="EMBL" id="TLE01979.1"/>
    </source>
</evidence>
<dbReference type="Pfam" id="PF02646">
    <property type="entry name" value="RmuC"/>
    <property type="match status" value="1"/>
</dbReference>
<feature type="coiled-coil region" evidence="5">
    <location>
        <begin position="175"/>
        <end position="202"/>
    </location>
</feature>
<dbReference type="PANTHER" id="PTHR30563:SF0">
    <property type="entry name" value="DNA RECOMBINATION PROTEIN RMUC"/>
    <property type="match status" value="1"/>
</dbReference>
<keyword evidence="3 5" id="KW-0175">Coiled coil</keyword>
<dbReference type="OrthoDB" id="9765111at2"/>
<dbReference type="InterPro" id="IPR003798">
    <property type="entry name" value="DNA_recombination_RmuC"/>
</dbReference>
<comment type="caution">
    <text evidence="6">The sequence shown here is derived from an EMBL/GenBank/DDBJ whole genome shotgun (WGS) entry which is preliminary data.</text>
</comment>
<reference evidence="6 7" key="1">
    <citation type="journal article" date="2014" name="Genome Announc.">
        <title>Draft genome sequences of eight enterohepatic helicobacter species isolated from both laboratory and wild rodents.</title>
        <authorList>
            <person name="Sheh A."/>
            <person name="Shen Z."/>
            <person name="Fox J.G."/>
        </authorList>
    </citation>
    <scope>NUCLEOTIDE SEQUENCE [LARGE SCALE GENOMIC DNA]</scope>
    <source>
        <strain evidence="6 7">MIT 01-6451</strain>
    </source>
</reference>
<feature type="coiled-coil region" evidence="5">
    <location>
        <begin position="387"/>
        <end position="414"/>
    </location>
</feature>
<evidence type="ECO:0000313" key="7">
    <source>
        <dbReference type="Proteomes" id="UP000029707"/>
    </source>
</evidence>
<keyword evidence="7" id="KW-1185">Reference proteome</keyword>
<sequence>MEIILSAFVGIVCGAVGVWLWQKRVIKNLESTFNEKLEKQRLENQSLSVTLAESKGTMQSMESTFTQRIKDLQENFELRSKEEKAHYEERLIAEKAHSQDILHKLQEQYTLTQTENNKKEEELKNAFKAISADILRQNTQSFNQMQLLSLQPLREEITRFTKQLNDNHTSTLTQHTALQTQIEQLSKLNMQLSNDAHNLTNALKGGNKTQGNWGEIILQRVFENSGLQEGREYELQTSMRNDEAQMLRPDAIVKLPKSGNEQRCVIVDSKTSLIAYEKLCNAENEIQKLSAQKELAHSIQTHFSNLSAKNYQQYLQGQKLDFVLMFIPIEGAFLEAMQYDSTLYDRAYQKGVVLVSPTTIMAVLKIIHNLWQIEYRDKNINKIFSEIKKLFERIEKFENVLEQLGRNIDTMKKTYDDVMTKYNGKQGIANTSKNIHNLLRGAETQTLSDSINTNYTLGNNNEN</sequence>
<comment type="function">
    <text evidence="1">Involved in DNA recombination.</text>
</comment>
<evidence type="ECO:0000256" key="4">
    <source>
        <dbReference type="ARBA" id="ARBA00023172"/>
    </source>
</evidence>
<dbReference type="EMBL" id="JRMQ02000005">
    <property type="protein sequence ID" value="TLE01979.1"/>
    <property type="molecule type" value="Genomic_DNA"/>
</dbReference>
<name>A0A4U8TQ24_9HELI</name>
<proteinExistence type="inferred from homology"/>
<evidence type="ECO:0000256" key="3">
    <source>
        <dbReference type="ARBA" id="ARBA00023054"/>
    </source>
</evidence>
<dbReference type="GO" id="GO:0006310">
    <property type="term" value="P:DNA recombination"/>
    <property type="evidence" value="ECO:0007669"/>
    <property type="project" value="UniProtKB-KW"/>
</dbReference>